<dbReference type="RefSeq" id="WP_118324953.1">
    <property type="nucleotide sequence ID" value="NZ_JAQESM010000014.1"/>
</dbReference>
<keyword evidence="1" id="KW-1133">Transmembrane helix</keyword>
<dbReference type="Proteomes" id="UP000265489">
    <property type="component" value="Unassembled WGS sequence"/>
</dbReference>
<keyword evidence="1" id="KW-0812">Transmembrane</keyword>
<evidence type="ECO:0000256" key="1">
    <source>
        <dbReference type="SAM" id="Phobius"/>
    </source>
</evidence>
<name>A0A395WCI4_9FIRM</name>
<evidence type="ECO:0000313" key="2">
    <source>
        <dbReference type="EMBL" id="RGU92297.1"/>
    </source>
</evidence>
<reference evidence="2 3" key="1">
    <citation type="submission" date="2018-08" db="EMBL/GenBank/DDBJ databases">
        <title>A genome reference for cultivated species of the human gut microbiota.</title>
        <authorList>
            <person name="Zou Y."/>
            <person name="Xue W."/>
            <person name="Luo G."/>
        </authorList>
    </citation>
    <scope>NUCLEOTIDE SEQUENCE [LARGE SCALE GENOMIC DNA]</scope>
    <source>
        <strain evidence="2 3">AF15-20</strain>
    </source>
</reference>
<sequence length="74" mass="8602">MGNIILLYQIVIVILLVVGFLMSLSLRDYYRELGIMMQVIEGIDKERIRLQEKYEGGSSEVVFHKYEGEDYVGK</sequence>
<evidence type="ECO:0000313" key="3">
    <source>
        <dbReference type="Proteomes" id="UP000265489"/>
    </source>
</evidence>
<keyword evidence="1" id="KW-0472">Membrane</keyword>
<dbReference type="GeneID" id="66579372"/>
<comment type="caution">
    <text evidence="2">The sequence shown here is derived from an EMBL/GenBank/DDBJ whole genome shotgun (WGS) entry which is preliminary data.</text>
</comment>
<dbReference type="AlphaFoldDB" id="A0A395WCI4"/>
<accession>A0A395WCI4</accession>
<dbReference type="EMBL" id="QRYQ01000006">
    <property type="protein sequence ID" value="RGU92297.1"/>
    <property type="molecule type" value="Genomic_DNA"/>
</dbReference>
<gene>
    <name evidence="2" type="ORF">DWW32_04780</name>
</gene>
<feature type="transmembrane region" description="Helical" evidence="1">
    <location>
        <begin position="6"/>
        <end position="26"/>
    </location>
</feature>
<proteinExistence type="predicted"/>
<organism evidence="2 3">
    <name type="scientific">Holdemanella biformis</name>
    <dbReference type="NCBI Taxonomy" id="1735"/>
    <lineage>
        <taxon>Bacteria</taxon>
        <taxon>Bacillati</taxon>
        <taxon>Bacillota</taxon>
        <taxon>Erysipelotrichia</taxon>
        <taxon>Erysipelotrichales</taxon>
        <taxon>Erysipelotrichaceae</taxon>
        <taxon>Holdemanella</taxon>
    </lineage>
</organism>
<protein>
    <submittedName>
        <fullName evidence="2">Uncharacterized protein</fullName>
    </submittedName>
</protein>